<feature type="transmembrane region" description="Helical" evidence="8">
    <location>
        <begin position="34"/>
        <end position="52"/>
    </location>
</feature>
<name>A0ABX1TJB9_9GAMM</name>
<dbReference type="InterPro" id="IPR050539">
    <property type="entry name" value="ThrE_Dicarb/AminoAcid_Exp"/>
</dbReference>
<evidence type="ECO:0000256" key="7">
    <source>
        <dbReference type="ARBA" id="ARBA00034125"/>
    </source>
</evidence>
<evidence type="ECO:0000313" key="11">
    <source>
        <dbReference type="Proteomes" id="UP000760480"/>
    </source>
</evidence>
<evidence type="ECO:0000256" key="3">
    <source>
        <dbReference type="ARBA" id="ARBA00022519"/>
    </source>
</evidence>
<dbReference type="Proteomes" id="UP000760480">
    <property type="component" value="Unassembled WGS sequence"/>
</dbReference>
<feature type="transmembrane region" description="Helical" evidence="8">
    <location>
        <begin position="133"/>
        <end position="156"/>
    </location>
</feature>
<dbReference type="PANTHER" id="PTHR34390">
    <property type="entry name" value="UPF0442 PROTEIN YJJB-RELATED"/>
    <property type="match status" value="1"/>
</dbReference>
<accession>A0ABX1TJB9</accession>
<evidence type="ECO:0000256" key="5">
    <source>
        <dbReference type="ARBA" id="ARBA00022989"/>
    </source>
</evidence>
<gene>
    <name evidence="10" type="ORF">E4P82_09900</name>
</gene>
<comment type="similarity">
    <text evidence="7">Belongs to the ThrE exporter (TC 2.A.79) family.</text>
</comment>
<dbReference type="Pfam" id="PF12821">
    <property type="entry name" value="ThrE_2"/>
    <property type="match status" value="1"/>
</dbReference>
<comment type="caution">
    <text evidence="10">The sequence shown here is derived from an EMBL/GenBank/DDBJ whole genome shotgun (WGS) entry which is preliminary data.</text>
</comment>
<evidence type="ECO:0000313" key="10">
    <source>
        <dbReference type="EMBL" id="NMQ19482.1"/>
    </source>
</evidence>
<keyword evidence="2" id="KW-1003">Cell membrane</keyword>
<proteinExistence type="inferred from homology"/>
<keyword evidence="6 8" id="KW-0472">Membrane</keyword>
<dbReference type="RefSeq" id="WP_169248740.1">
    <property type="nucleotide sequence ID" value="NZ_SPMZ01000027.1"/>
</dbReference>
<comment type="subcellular location">
    <subcellularLocation>
        <location evidence="1">Cell membrane</location>
        <topology evidence="1">Multi-pass membrane protein</topology>
    </subcellularLocation>
</comment>
<dbReference type="EMBL" id="SPMZ01000027">
    <property type="protein sequence ID" value="NMQ19482.1"/>
    <property type="molecule type" value="Genomic_DNA"/>
</dbReference>
<sequence length="160" mass="16469">MSGAELAWPLAQQGCWAAVATLGFSVLFNVPKYALPYCALIGALAYVVRAGLMNGGIGIVLATLPAALVIGVLATALAQRFAVSGVLFSASPAIPLVPGSYAYKAVMGLVMVADSPHLEHSGDLLLAAFDNGIKATLIILLLSFGIALPGLVWSSFRRAN</sequence>
<evidence type="ECO:0000256" key="4">
    <source>
        <dbReference type="ARBA" id="ARBA00022692"/>
    </source>
</evidence>
<feature type="domain" description="Threonine/Serine exporter ThrE" evidence="9">
    <location>
        <begin position="15"/>
        <end position="151"/>
    </location>
</feature>
<evidence type="ECO:0000256" key="1">
    <source>
        <dbReference type="ARBA" id="ARBA00004651"/>
    </source>
</evidence>
<organism evidence="10 11">
    <name type="scientific">Candidatus Competibacter phosphatis</name>
    <dbReference type="NCBI Taxonomy" id="221280"/>
    <lineage>
        <taxon>Bacteria</taxon>
        <taxon>Pseudomonadati</taxon>
        <taxon>Pseudomonadota</taxon>
        <taxon>Gammaproteobacteria</taxon>
        <taxon>Candidatus Competibacteraceae</taxon>
        <taxon>Candidatus Competibacter</taxon>
    </lineage>
</organism>
<keyword evidence="3" id="KW-0997">Cell inner membrane</keyword>
<protein>
    <submittedName>
        <fullName evidence="10">Threonine/serine exporter</fullName>
    </submittedName>
</protein>
<keyword evidence="5 8" id="KW-1133">Transmembrane helix</keyword>
<evidence type="ECO:0000256" key="8">
    <source>
        <dbReference type="SAM" id="Phobius"/>
    </source>
</evidence>
<dbReference type="PANTHER" id="PTHR34390:SF1">
    <property type="entry name" value="SUCCINATE TRANSPORTER SUBUNIT YJJB-RELATED"/>
    <property type="match status" value="1"/>
</dbReference>
<keyword evidence="11" id="KW-1185">Reference proteome</keyword>
<feature type="transmembrane region" description="Helical" evidence="8">
    <location>
        <begin position="58"/>
        <end position="78"/>
    </location>
</feature>
<keyword evidence="4 8" id="KW-0812">Transmembrane</keyword>
<evidence type="ECO:0000256" key="2">
    <source>
        <dbReference type="ARBA" id="ARBA00022475"/>
    </source>
</evidence>
<reference evidence="10 11" key="1">
    <citation type="submission" date="2019-03" db="EMBL/GenBank/DDBJ databases">
        <title>Metabolic reconstructions from genomes of highly enriched 'Candidatus Accumulibacter' and 'Candidatus Competibacter' bioreactor populations.</title>
        <authorList>
            <person name="Annavajhala M.K."/>
            <person name="Welles L."/>
            <person name="Abbas B."/>
            <person name="Sorokin D."/>
            <person name="Park H."/>
            <person name="Van Loosdrecht M."/>
            <person name="Chandran K."/>
        </authorList>
    </citation>
    <scope>NUCLEOTIDE SEQUENCE [LARGE SCALE GENOMIC DNA]</scope>
    <source>
        <strain evidence="10 11">SBR_G</strain>
    </source>
</reference>
<evidence type="ECO:0000256" key="6">
    <source>
        <dbReference type="ARBA" id="ARBA00023136"/>
    </source>
</evidence>
<evidence type="ECO:0000259" key="9">
    <source>
        <dbReference type="Pfam" id="PF12821"/>
    </source>
</evidence>
<dbReference type="InterPro" id="IPR024528">
    <property type="entry name" value="ThrE_2"/>
</dbReference>